<evidence type="ECO:0000313" key="2">
    <source>
        <dbReference type="Proteomes" id="UP000179243"/>
    </source>
</evidence>
<gene>
    <name evidence="1" type="ORF">A2519_00355</name>
</gene>
<accession>A0A1F7EZW0</accession>
<sequence length="570" mass="64360">MIIILENGIFRFLLIFLLLILPGIVHANTREIVELSHLHAYDVPSTKLISTDIGLVLSWAQECKKLSIKACRGEYEPASIVVHSNMRYSDVCCRWSALISESSIIPAGSLDVRIVKAWYQAGSISPLKTVKTFTHELLLKDDSLVIVDTVRKMNWLRMHSEKGIRYQDISTPSVVFPLKDTIYDSDTIMPFSLGPNGFKQLWITLHVPVFTKSGDYYGIFHLVNNSHDTLLSLPMKIEVLPFDLTPARLTYSLYYHGVLVDAPTPLTCSEKSAKQLRQELLDMQKHGVTNPTCYQSLMRLEEHLKIRNELGFSQDKLYYLGITTGASLDSAVLEAKRMGIQNLKNIVNSMGYRNLFIYGVDEARGKILAKQRKAWKAVHLAGAKIFAAGAVELIDSMSGLLDVGIVAYALHPKYARRFHAAGAKIFSYANPQVGVENPETYRRNYGFALFKSGYDGAMDYAYQKNYKAIWNDFDEAVSSRTGKKKPYRDETFVYPTSNGLIPTIQWEGFREAVDDVRYLSTLLDRIEVLKAKGHDMSRYESWVNALDPTEDLDALRAAVVEQIQILSSVK</sequence>
<dbReference type="AlphaFoldDB" id="A0A1F7EZW0"/>
<protein>
    <submittedName>
        <fullName evidence="1">Uncharacterized protein</fullName>
    </submittedName>
</protein>
<proteinExistence type="predicted"/>
<dbReference type="Proteomes" id="UP000179243">
    <property type="component" value="Unassembled WGS sequence"/>
</dbReference>
<comment type="caution">
    <text evidence="1">The sequence shown here is derived from an EMBL/GenBank/DDBJ whole genome shotgun (WGS) entry which is preliminary data.</text>
</comment>
<name>A0A1F7EZW0_UNCRA</name>
<evidence type="ECO:0000313" key="1">
    <source>
        <dbReference type="EMBL" id="OGJ99939.1"/>
    </source>
</evidence>
<reference evidence="1 2" key="1">
    <citation type="journal article" date="2016" name="Nat. Commun.">
        <title>Thousands of microbial genomes shed light on interconnected biogeochemical processes in an aquifer system.</title>
        <authorList>
            <person name="Anantharaman K."/>
            <person name="Brown C.T."/>
            <person name="Hug L.A."/>
            <person name="Sharon I."/>
            <person name="Castelle C.J."/>
            <person name="Probst A.J."/>
            <person name="Thomas B.C."/>
            <person name="Singh A."/>
            <person name="Wilkins M.J."/>
            <person name="Karaoz U."/>
            <person name="Brodie E.L."/>
            <person name="Williams K.H."/>
            <person name="Hubbard S.S."/>
            <person name="Banfield J.F."/>
        </authorList>
    </citation>
    <scope>NUCLEOTIDE SEQUENCE [LARGE SCALE GENOMIC DNA]</scope>
</reference>
<organism evidence="1 2">
    <name type="scientific">Candidatus Raymondbacteria bacterium RIFOXYD12_FULL_49_13</name>
    <dbReference type="NCBI Taxonomy" id="1817890"/>
    <lineage>
        <taxon>Bacteria</taxon>
        <taxon>Raymondiibacteriota</taxon>
    </lineage>
</organism>
<dbReference type="EMBL" id="MFYX01000157">
    <property type="protein sequence ID" value="OGJ99939.1"/>
    <property type="molecule type" value="Genomic_DNA"/>
</dbReference>